<dbReference type="InterPro" id="IPR036397">
    <property type="entry name" value="RNaseH_sf"/>
</dbReference>
<proteinExistence type="predicted"/>
<dbReference type="InterPro" id="IPR001584">
    <property type="entry name" value="Integrase_cat-core"/>
</dbReference>
<reference evidence="2" key="1">
    <citation type="submission" date="2014-11" db="EMBL/GenBank/DDBJ databases">
        <authorList>
            <person name="Kling A."/>
            <person name="Lukat P."/>
            <person name="Almeida D.V."/>
            <person name="Bauer A."/>
            <person name="Sordello S."/>
            <person name="Fontaine E."/>
            <person name="Zaburannyi N."/>
            <person name="Herrmann J."/>
            <person name="Wenzel S.C."/>
            <person name="Koenig C."/>
            <person name="Ammerman N.C."/>
            <person name="Barrio-Perez B."/>
            <person name="Borchers K."/>
            <person name="Bordon-Pallier F."/>
            <person name="Broenstrup M."/>
            <person name="Courtemanche G."/>
            <person name="Gerlitz M."/>
            <person name="Geslin M."/>
            <person name="Hammann P."/>
            <person name="Heinz D."/>
            <person name="Hoffmann H."/>
            <person name="Klieber S."/>
            <person name="Kohlmann M."/>
            <person name="Kurz M."/>
            <person name="Lair C."/>
            <person name="Matter H."/>
            <person name="Nuermberger E."/>
            <person name="Tyagi S."/>
            <person name="Fraisse L."/>
            <person name="Grosset J.H."/>
            <person name="Lagrange S."/>
            <person name="Mueller R."/>
        </authorList>
    </citation>
    <scope>NUCLEOTIDE SEQUENCE</scope>
    <source>
        <strain evidence="2">DSM 40835</strain>
    </source>
</reference>
<dbReference type="GO" id="GO:0003676">
    <property type="term" value="F:nucleic acid binding"/>
    <property type="evidence" value="ECO:0007669"/>
    <property type="project" value="InterPro"/>
</dbReference>
<sequence>MWCARLAWSRFRVVIPVFEKALPTIVACLDATLRRIGGVPSYALTDNEKIVTTEHIANIAVRNPEIVEVGRHYGITIHTCLPADPEAKGGSEATVRIAKADLVPTSANRT</sequence>
<dbReference type="PROSITE" id="PS50994">
    <property type="entry name" value="INTEGRASE"/>
    <property type="match status" value="1"/>
</dbReference>
<evidence type="ECO:0000313" key="2">
    <source>
        <dbReference type="EMBL" id="AKC91850.1"/>
    </source>
</evidence>
<gene>
    <name evidence="2" type="primary">int1</name>
</gene>
<evidence type="ECO:0000259" key="1">
    <source>
        <dbReference type="PROSITE" id="PS50994"/>
    </source>
</evidence>
<protein>
    <submittedName>
        <fullName evidence="2">Integrase catalytic region</fullName>
    </submittedName>
</protein>
<dbReference type="EMBL" id="KP211414">
    <property type="protein sequence ID" value="AKC91850.1"/>
    <property type="molecule type" value="Genomic_DNA"/>
</dbReference>
<dbReference type="InterPro" id="IPR012337">
    <property type="entry name" value="RNaseH-like_sf"/>
</dbReference>
<dbReference type="PANTHER" id="PTHR35004">
    <property type="entry name" value="TRANSPOSASE RV3428C-RELATED"/>
    <property type="match status" value="1"/>
</dbReference>
<dbReference type="SUPFAM" id="SSF53098">
    <property type="entry name" value="Ribonuclease H-like"/>
    <property type="match status" value="1"/>
</dbReference>
<organism evidence="2">
    <name type="scientific">Streptomyces muensis</name>
    <dbReference type="NCBI Taxonomy" id="1077944"/>
    <lineage>
        <taxon>Bacteria</taxon>
        <taxon>Bacillati</taxon>
        <taxon>Actinomycetota</taxon>
        <taxon>Actinomycetes</taxon>
        <taxon>Kitasatosporales</taxon>
        <taxon>Streptomycetaceae</taxon>
        <taxon>Streptomyces</taxon>
    </lineage>
</organism>
<dbReference type="Gene3D" id="3.30.420.10">
    <property type="entry name" value="Ribonuclease H-like superfamily/Ribonuclease H"/>
    <property type="match status" value="1"/>
</dbReference>
<accession>A0A0E3URH6</accession>
<dbReference type="AlphaFoldDB" id="A0A0E3URH6"/>
<feature type="domain" description="Integrase catalytic" evidence="1">
    <location>
        <begin position="1"/>
        <end position="110"/>
    </location>
</feature>
<dbReference type="PANTHER" id="PTHR35004:SF6">
    <property type="entry name" value="TRANSPOSASE"/>
    <property type="match status" value="1"/>
</dbReference>
<name>A0A0E3URH6_STRM4</name>
<dbReference type="GO" id="GO:0015074">
    <property type="term" value="P:DNA integration"/>
    <property type="evidence" value="ECO:0007669"/>
    <property type="project" value="InterPro"/>
</dbReference>